<organism evidence="2 3">
    <name type="scientific">Oceanirhabdus seepicola</name>
    <dbReference type="NCBI Taxonomy" id="2828781"/>
    <lineage>
        <taxon>Bacteria</taxon>
        <taxon>Bacillati</taxon>
        <taxon>Bacillota</taxon>
        <taxon>Clostridia</taxon>
        <taxon>Eubacteriales</taxon>
        <taxon>Clostridiaceae</taxon>
        <taxon>Oceanirhabdus</taxon>
    </lineage>
</organism>
<evidence type="ECO:0000259" key="1">
    <source>
        <dbReference type="Pfam" id="PF01248"/>
    </source>
</evidence>
<dbReference type="Gene3D" id="3.30.1330.30">
    <property type="match status" value="1"/>
</dbReference>
<dbReference type="InterPro" id="IPR004038">
    <property type="entry name" value="Ribosomal_eL8/eL30/eS12/Gad45"/>
</dbReference>
<proteinExistence type="predicted"/>
<dbReference type="Pfam" id="PF01248">
    <property type="entry name" value="Ribosomal_L7Ae"/>
    <property type="match status" value="1"/>
</dbReference>
<accession>A0A9J6P5M6</accession>
<name>A0A9J6P5M6_9CLOT</name>
<dbReference type="Proteomes" id="UP001056429">
    <property type="component" value="Unassembled WGS sequence"/>
</dbReference>
<evidence type="ECO:0000313" key="2">
    <source>
        <dbReference type="EMBL" id="MCM1991117.1"/>
    </source>
</evidence>
<comment type="caution">
    <text evidence="2">The sequence shown here is derived from an EMBL/GenBank/DDBJ whole genome shotgun (WGS) entry which is preliminary data.</text>
</comment>
<reference evidence="2" key="2">
    <citation type="submission" date="2021-04" db="EMBL/GenBank/DDBJ databases">
        <authorList>
            <person name="Dong X."/>
        </authorList>
    </citation>
    <scope>NUCLEOTIDE SEQUENCE</scope>
    <source>
        <strain evidence="2">ZWT</strain>
    </source>
</reference>
<reference evidence="2" key="1">
    <citation type="journal article" date="2021" name="mSystems">
        <title>Bacteria and Archaea Synergistically Convert Glycine Betaine to Biogenic Methane in the Formosa Cold Seep of the South China Sea.</title>
        <authorList>
            <person name="Li L."/>
            <person name="Zhang W."/>
            <person name="Zhang S."/>
            <person name="Song L."/>
            <person name="Sun Q."/>
            <person name="Zhang H."/>
            <person name="Xiang H."/>
            <person name="Dong X."/>
        </authorList>
    </citation>
    <scope>NUCLEOTIDE SEQUENCE</scope>
    <source>
        <strain evidence="2">ZWT</strain>
    </source>
</reference>
<feature type="domain" description="Ribosomal protein eL8/eL30/eS12/Gadd45" evidence="1">
    <location>
        <begin position="3"/>
        <end position="94"/>
    </location>
</feature>
<sequence>MNKFYNLIGMAKKAGKVSVGYNKCEEAILVNRSSLIITSEELSQNSLKKFKNSCEKHNVKMILNASSEELRRLLGKDKMIKVVSIDNKGFARKLWELWQEDIKCGGDHIDKN</sequence>
<dbReference type="EMBL" id="JAGSOJ010000003">
    <property type="protein sequence ID" value="MCM1991117.1"/>
    <property type="molecule type" value="Genomic_DNA"/>
</dbReference>
<protein>
    <submittedName>
        <fullName evidence="2">Ribosomal L7Ae/L30e/S12e/Gadd45 family protein</fullName>
    </submittedName>
</protein>
<dbReference type="NCBIfam" id="NF004078">
    <property type="entry name" value="PRK05583.1"/>
    <property type="match status" value="1"/>
</dbReference>
<evidence type="ECO:0000313" key="3">
    <source>
        <dbReference type="Proteomes" id="UP001056429"/>
    </source>
</evidence>
<dbReference type="SUPFAM" id="SSF55315">
    <property type="entry name" value="L30e-like"/>
    <property type="match status" value="1"/>
</dbReference>
<gene>
    <name evidence="2" type="ORF">KDK92_15395</name>
</gene>
<keyword evidence="3" id="KW-1185">Reference proteome</keyword>
<dbReference type="AlphaFoldDB" id="A0A9J6P5M6"/>
<dbReference type="RefSeq" id="WP_250860225.1">
    <property type="nucleotide sequence ID" value="NZ_JAGSOJ010000003.1"/>
</dbReference>
<dbReference type="InterPro" id="IPR029064">
    <property type="entry name" value="Ribosomal_eL30-like_sf"/>
</dbReference>